<keyword evidence="2" id="KW-0255">Endonuclease</keyword>
<dbReference type="AlphaFoldDB" id="A0A6M1SW99"/>
<dbReference type="InterPro" id="IPR004843">
    <property type="entry name" value="Calcineurin-like_PHP"/>
</dbReference>
<dbReference type="PANTHER" id="PTHR39323">
    <property type="entry name" value="BLR1149 PROTEIN"/>
    <property type="match status" value="1"/>
</dbReference>
<keyword evidence="2" id="KW-0378">Hydrolase</keyword>
<dbReference type="EC" id="3.1.-.-" evidence="2"/>
<keyword evidence="2" id="KW-0540">Nuclease</keyword>
<proteinExistence type="predicted"/>
<dbReference type="GO" id="GO:0016874">
    <property type="term" value="F:ligase activity"/>
    <property type="evidence" value="ECO:0007669"/>
    <property type="project" value="UniProtKB-KW"/>
</dbReference>
<dbReference type="CDD" id="cd07391">
    <property type="entry name" value="MPP_PF1019"/>
    <property type="match status" value="1"/>
</dbReference>
<dbReference type="Gene3D" id="3.60.21.10">
    <property type="match status" value="1"/>
</dbReference>
<reference evidence="2 3" key="1">
    <citation type="submission" date="2020-02" db="EMBL/GenBank/DDBJ databases">
        <title>Balneolaceae bacterium YR4-1, complete genome.</title>
        <authorList>
            <person name="Li Y."/>
            <person name="Wu S."/>
        </authorList>
    </citation>
    <scope>NUCLEOTIDE SEQUENCE [LARGE SCALE GENOMIC DNA]</scope>
    <source>
        <strain evidence="2 3">YR4-1</strain>
    </source>
</reference>
<dbReference type="Pfam" id="PF00149">
    <property type="entry name" value="Metallophos"/>
    <property type="match status" value="1"/>
</dbReference>
<gene>
    <name evidence="2" type="primary">pdeM</name>
    <name evidence="2" type="ORF">G3570_11580</name>
</gene>
<dbReference type="RefSeq" id="WP_165142456.1">
    <property type="nucleotide sequence ID" value="NZ_JAALLT010000003.1"/>
</dbReference>
<dbReference type="InterPro" id="IPR026336">
    <property type="entry name" value="PdeM-like"/>
</dbReference>
<name>A0A6M1SW99_9BACT</name>
<dbReference type="PANTHER" id="PTHR39323:SF1">
    <property type="entry name" value="BLR1149 PROTEIN"/>
    <property type="match status" value="1"/>
</dbReference>
<dbReference type="EMBL" id="JAALLT010000003">
    <property type="protein sequence ID" value="NGP77280.1"/>
    <property type="molecule type" value="Genomic_DNA"/>
</dbReference>
<keyword evidence="2" id="KW-0436">Ligase</keyword>
<dbReference type="InterPro" id="IPR024173">
    <property type="entry name" value="Pesterase_MJ0037-like"/>
</dbReference>
<dbReference type="InterPro" id="IPR029052">
    <property type="entry name" value="Metallo-depent_PP-like"/>
</dbReference>
<dbReference type="GO" id="GO:0004519">
    <property type="term" value="F:endonuclease activity"/>
    <property type="evidence" value="ECO:0007669"/>
    <property type="project" value="UniProtKB-KW"/>
</dbReference>
<sequence length="223" mass="25496">MIKNAKAIHIQHCRFWLLPEKAIYWQKKKILIIADLHIGKSGHFRKNGIPVPGDVNSSNIDKMNRLVQKVEPEHLVILGDLFHSRANKEWEQFQTWRKKHLKLEVSLVIGNHDILPSSAYHSSHINLFKKLTVGPFLMIHDLNQLPSDNNTSDNYVLSGHIHPAVRLRGKGRQSLKLPCFYFGTNEGILPAFGQFTGTHVIEPRKGEKVYTIADSQILDMNTN</sequence>
<keyword evidence="3" id="KW-1185">Reference proteome</keyword>
<comment type="caution">
    <text evidence="2">The sequence shown here is derived from an EMBL/GenBank/DDBJ whole genome shotgun (WGS) entry which is preliminary data.</text>
</comment>
<evidence type="ECO:0000313" key="3">
    <source>
        <dbReference type="Proteomes" id="UP000473278"/>
    </source>
</evidence>
<accession>A0A6M1SW99</accession>
<dbReference type="PIRSF" id="PIRSF000887">
    <property type="entry name" value="Pesterase_MJ0037"/>
    <property type="match status" value="1"/>
</dbReference>
<organism evidence="2 3">
    <name type="scientific">Halalkalibaculum roseum</name>
    <dbReference type="NCBI Taxonomy" id="2709311"/>
    <lineage>
        <taxon>Bacteria</taxon>
        <taxon>Pseudomonadati</taxon>
        <taxon>Balneolota</taxon>
        <taxon>Balneolia</taxon>
        <taxon>Balneolales</taxon>
        <taxon>Balneolaceae</taxon>
        <taxon>Halalkalibaculum</taxon>
    </lineage>
</organism>
<dbReference type="Proteomes" id="UP000473278">
    <property type="component" value="Unassembled WGS sequence"/>
</dbReference>
<evidence type="ECO:0000313" key="2">
    <source>
        <dbReference type="EMBL" id="NGP77280.1"/>
    </source>
</evidence>
<dbReference type="NCBIfam" id="TIGR04123">
    <property type="entry name" value="P_estr_lig_assc"/>
    <property type="match status" value="1"/>
</dbReference>
<feature type="domain" description="Calcineurin-like phosphoesterase" evidence="1">
    <location>
        <begin position="29"/>
        <end position="160"/>
    </location>
</feature>
<protein>
    <submittedName>
        <fullName evidence="2">Ligase-associated DNA damage response endonuclease PdeM</fullName>
        <ecNumber evidence="2">3.1.-.-</ecNumber>
    </submittedName>
</protein>
<dbReference type="GO" id="GO:0016787">
    <property type="term" value="F:hydrolase activity"/>
    <property type="evidence" value="ECO:0007669"/>
    <property type="project" value="UniProtKB-KW"/>
</dbReference>
<evidence type="ECO:0000259" key="1">
    <source>
        <dbReference type="Pfam" id="PF00149"/>
    </source>
</evidence>
<dbReference type="SUPFAM" id="SSF56300">
    <property type="entry name" value="Metallo-dependent phosphatases"/>
    <property type="match status" value="1"/>
</dbReference>